<protein>
    <recommendedName>
        <fullName evidence="3">Ubiquitin-conjugating enzyme E2C-binding protein</fullName>
    </recommendedName>
</protein>
<evidence type="ECO:0000313" key="2">
    <source>
        <dbReference type="Proteomes" id="UP001590950"/>
    </source>
</evidence>
<dbReference type="EMBL" id="JBEFKJ010000038">
    <property type="protein sequence ID" value="KAL2037691.1"/>
    <property type="molecule type" value="Genomic_DNA"/>
</dbReference>
<keyword evidence="2" id="KW-1185">Reference proteome</keyword>
<dbReference type="Proteomes" id="UP001590950">
    <property type="component" value="Unassembled WGS sequence"/>
</dbReference>
<reference evidence="1 2" key="1">
    <citation type="submission" date="2024-09" db="EMBL/GenBank/DDBJ databases">
        <title>Rethinking Asexuality: The Enigmatic Case of Functional Sexual Genes in Lepraria (Stereocaulaceae).</title>
        <authorList>
            <person name="Doellman M."/>
            <person name="Sun Y."/>
            <person name="Barcenas-Pena A."/>
            <person name="Lumbsch H.T."/>
            <person name="Grewe F."/>
        </authorList>
    </citation>
    <scope>NUCLEOTIDE SEQUENCE [LARGE SCALE GENOMIC DNA]</scope>
    <source>
        <strain evidence="1 2">Mercado 3170</strain>
    </source>
</reference>
<sequence>MPNIYVYAELLLNIRQVTVIAILPSSCNETTHIELDSDHVILRLRHEDEGSSIGLPCPVLNDANVKVPTIPTKELSFRLAVSGSSKLPGRTRSLSDDTIPWPASALTSEAQLACGSCGNLLVTDVKVWKDLPSGGWADMMDFWHCHKPTIEDTPNGSAGSTKGYAASNVLGPTTGVGLVDISCFHVADSDGTGICSNIQQVSLECSSCHKIIGTRDEKNKSLRLFKWSTSVRQDGRSTPETCSVQEIISAQLLALREEQAVHKFLVHGGNIDEVKDALLLWIFTPDLLYSTSTSPPQRAMKVFYTFITNPSAVLEKQSVRIEELEIPSYALEHLQSDLKASTSMLPPSAQQHQTWTIGLLHRFPHS</sequence>
<name>A0ABR3ZXK1_9LECA</name>
<comment type="caution">
    <text evidence="1">The sequence shown here is derived from an EMBL/GenBank/DDBJ whole genome shotgun (WGS) entry which is preliminary data.</text>
</comment>
<dbReference type="PANTHER" id="PTHR31531">
    <property type="entry name" value="E3 UBIQUITIN-PROTEIN LIGASE E3D FAMILY MEMBER"/>
    <property type="match status" value="1"/>
</dbReference>
<dbReference type="Pfam" id="PF09814">
    <property type="entry name" value="HECT_2"/>
    <property type="match status" value="1"/>
</dbReference>
<dbReference type="InterPro" id="IPR019193">
    <property type="entry name" value="UBQ-conj_enz_E2-bd_prot"/>
</dbReference>
<evidence type="ECO:0000313" key="1">
    <source>
        <dbReference type="EMBL" id="KAL2037691.1"/>
    </source>
</evidence>
<gene>
    <name evidence="1" type="ORF">N7G274_009636</name>
</gene>
<evidence type="ECO:0008006" key="3">
    <source>
        <dbReference type="Google" id="ProtNLM"/>
    </source>
</evidence>
<proteinExistence type="predicted"/>
<accession>A0ABR3ZXK1</accession>
<dbReference type="PANTHER" id="PTHR31531:SF2">
    <property type="entry name" value="E3 UBIQUITIN-PROTEIN LIGASE E3D"/>
    <property type="match status" value="1"/>
</dbReference>
<organism evidence="1 2">
    <name type="scientific">Stereocaulon virgatum</name>
    <dbReference type="NCBI Taxonomy" id="373712"/>
    <lineage>
        <taxon>Eukaryota</taxon>
        <taxon>Fungi</taxon>
        <taxon>Dikarya</taxon>
        <taxon>Ascomycota</taxon>
        <taxon>Pezizomycotina</taxon>
        <taxon>Lecanoromycetes</taxon>
        <taxon>OSLEUM clade</taxon>
        <taxon>Lecanoromycetidae</taxon>
        <taxon>Lecanorales</taxon>
        <taxon>Lecanorineae</taxon>
        <taxon>Stereocaulaceae</taxon>
        <taxon>Stereocaulon</taxon>
    </lineage>
</organism>